<accession>A0ACD5FRX6</accession>
<evidence type="ECO:0000313" key="1">
    <source>
        <dbReference type="EMBL" id="XKX17691.1"/>
    </source>
</evidence>
<organism evidence="1 2">
    <name type="scientific">Klebsiella phage phi1_175008</name>
    <dbReference type="NCBI Taxonomy" id="3127744"/>
    <lineage>
        <taxon>Viruses</taxon>
        <taxon>Duplodnaviria</taxon>
        <taxon>Heunggongvirae</taxon>
        <taxon>Uroviricota</taxon>
        <taxon>Caudoviricetes</taxon>
        <taxon>Stephanstirmvirinae</taxon>
    </lineage>
</organism>
<protein>
    <submittedName>
        <fullName evidence="1">Uncharacterized protein</fullName>
    </submittedName>
</protein>
<dbReference type="Proteomes" id="UP001365931">
    <property type="component" value="Segment"/>
</dbReference>
<dbReference type="EMBL" id="PQ360875">
    <property type="protein sequence ID" value="XKX17691.1"/>
    <property type="molecule type" value="Genomic_DNA"/>
</dbReference>
<reference evidence="1" key="1">
    <citation type="submission" date="2024-09" db="EMBL/GenBank/DDBJ databases">
        <title>The complete genome of Klebsiella pneumoniae phage phi1_175008.</title>
        <authorList>
            <person name="Li J."/>
            <person name="Feng Y."/>
            <person name="Zong Z."/>
        </authorList>
    </citation>
    <scope>NUCLEOTIDE SEQUENCE</scope>
</reference>
<sequence>MQKSEFKDFSRKMIKGMAKGLSLLECVLERFTRY</sequence>
<proteinExistence type="predicted"/>
<gene>
    <name evidence="1" type="ORF">MVUOKPPV_CDS0294</name>
</gene>
<name>A0ACD5FRX6_9CAUD</name>
<evidence type="ECO:0000313" key="2">
    <source>
        <dbReference type="Proteomes" id="UP001365931"/>
    </source>
</evidence>